<protein>
    <submittedName>
        <fullName evidence="2">Uncharacterized protein</fullName>
    </submittedName>
</protein>
<dbReference type="RefSeq" id="XP_007867354.1">
    <property type="nucleotide sequence ID" value="XM_007869163.1"/>
</dbReference>
<gene>
    <name evidence="2" type="ORF">GLOTRDRAFT_130387</name>
</gene>
<evidence type="ECO:0000313" key="2">
    <source>
        <dbReference type="EMBL" id="EPQ53996.1"/>
    </source>
</evidence>
<feature type="compositionally biased region" description="Basic residues" evidence="1">
    <location>
        <begin position="178"/>
        <end position="191"/>
    </location>
</feature>
<dbReference type="KEGG" id="gtr:GLOTRDRAFT_130387"/>
<dbReference type="EMBL" id="KB469304">
    <property type="protein sequence ID" value="EPQ53996.1"/>
    <property type="molecule type" value="Genomic_DNA"/>
</dbReference>
<keyword evidence="3" id="KW-1185">Reference proteome</keyword>
<sequence>MALHGWQTLFKMWDPRTDSEYSSARRLNGDLAGMAKAMVDNIVKAYEAWVEEKRKKQADPSNSLLEYSDWVEDERCLPTGPKPILKPIPIPERPSPPEVIPTSGWPRFEWNLLPERSQVTPSSLSPLASISSEESQEPAEPTAGVGVETIFAATYLFQSRPIPEGGDMAAPPVDGTHATRKEHKMRRRWQHFRRSSANFQRSSRVDSAFRNFSWAGARFP</sequence>
<organism evidence="2 3">
    <name type="scientific">Gloeophyllum trabeum (strain ATCC 11539 / FP-39264 / Madison 617)</name>
    <name type="common">Brown rot fungus</name>
    <dbReference type="NCBI Taxonomy" id="670483"/>
    <lineage>
        <taxon>Eukaryota</taxon>
        <taxon>Fungi</taxon>
        <taxon>Dikarya</taxon>
        <taxon>Basidiomycota</taxon>
        <taxon>Agaricomycotina</taxon>
        <taxon>Agaricomycetes</taxon>
        <taxon>Gloeophyllales</taxon>
        <taxon>Gloeophyllaceae</taxon>
        <taxon>Gloeophyllum</taxon>
    </lineage>
</organism>
<dbReference type="GeneID" id="19302093"/>
<dbReference type="AlphaFoldDB" id="S7Q1X3"/>
<evidence type="ECO:0000313" key="3">
    <source>
        <dbReference type="Proteomes" id="UP000030669"/>
    </source>
</evidence>
<reference evidence="2 3" key="1">
    <citation type="journal article" date="2012" name="Science">
        <title>The Paleozoic origin of enzymatic lignin decomposition reconstructed from 31 fungal genomes.</title>
        <authorList>
            <person name="Floudas D."/>
            <person name="Binder M."/>
            <person name="Riley R."/>
            <person name="Barry K."/>
            <person name="Blanchette R.A."/>
            <person name="Henrissat B."/>
            <person name="Martinez A.T."/>
            <person name="Otillar R."/>
            <person name="Spatafora J.W."/>
            <person name="Yadav J.S."/>
            <person name="Aerts A."/>
            <person name="Benoit I."/>
            <person name="Boyd A."/>
            <person name="Carlson A."/>
            <person name="Copeland A."/>
            <person name="Coutinho P.M."/>
            <person name="de Vries R.P."/>
            <person name="Ferreira P."/>
            <person name="Findley K."/>
            <person name="Foster B."/>
            <person name="Gaskell J."/>
            <person name="Glotzer D."/>
            <person name="Gorecki P."/>
            <person name="Heitman J."/>
            <person name="Hesse C."/>
            <person name="Hori C."/>
            <person name="Igarashi K."/>
            <person name="Jurgens J.A."/>
            <person name="Kallen N."/>
            <person name="Kersten P."/>
            <person name="Kohler A."/>
            <person name="Kuees U."/>
            <person name="Kumar T.K.A."/>
            <person name="Kuo A."/>
            <person name="LaButti K."/>
            <person name="Larrondo L.F."/>
            <person name="Lindquist E."/>
            <person name="Ling A."/>
            <person name="Lombard V."/>
            <person name="Lucas S."/>
            <person name="Lundell T."/>
            <person name="Martin R."/>
            <person name="McLaughlin D.J."/>
            <person name="Morgenstern I."/>
            <person name="Morin E."/>
            <person name="Murat C."/>
            <person name="Nagy L.G."/>
            <person name="Nolan M."/>
            <person name="Ohm R.A."/>
            <person name="Patyshakuliyeva A."/>
            <person name="Rokas A."/>
            <person name="Ruiz-Duenas F.J."/>
            <person name="Sabat G."/>
            <person name="Salamov A."/>
            <person name="Samejima M."/>
            <person name="Schmutz J."/>
            <person name="Slot J.C."/>
            <person name="St John F."/>
            <person name="Stenlid J."/>
            <person name="Sun H."/>
            <person name="Sun S."/>
            <person name="Syed K."/>
            <person name="Tsang A."/>
            <person name="Wiebenga A."/>
            <person name="Young D."/>
            <person name="Pisabarro A."/>
            <person name="Eastwood D.C."/>
            <person name="Martin F."/>
            <person name="Cullen D."/>
            <person name="Grigoriev I.V."/>
            <person name="Hibbett D.S."/>
        </authorList>
    </citation>
    <scope>NUCLEOTIDE SEQUENCE [LARGE SCALE GENOMIC DNA]</scope>
    <source>
        <strain evidence="2 3">ATCC 11539</strain>
    </source>
</reference>
<dbReference type="Proteomes" id="UP000030669">
    <property type="component" value="Unassembled WGS sequence"/>
</dbReference>
<proteinExistence type="predicted"/>
<accession>S7Q1X3</accession>
<feature type="region of interest" description="Disordered" evidence="1">
    <location>
        <begin position="119"/>
        <end position="143"/>
    </location>
</feature>
<feature type="region of interest" description="Disordered" evidence="1">
    <location>
        <begin position="162"/>
        <end position="191"/>
    </location>
</feature>
<name>S7Q1X3_GLOTA</name>
<evidence type="ECO:0000256" key="1">
    <source>
        <dbReference type="SAM" id="MobiDB-lite"/>
    </source>
</evidence>
<feature type="compositionally biased region" description="Low complexity" evidence="1">
    <location>
        <begin position="121"/>
        <end position="133"/>
    </location>
</feature>
<dbReference type="HOGENOM" id="CLU_1256142_0_0_1"/>